<keyword evidence="2" id="KW-1185">Reference proteome</keyword>
<evidence type="ECO:0000313" key="1">
    <source>
        <dbReference type="EMBL" id="KAK6803328.1"/>
    </source>
</evidence>
<protein>
    <submittedName>
        <fullName evidence="1">Uncharacterized protein</fullName>
    </submittedName>
</protein>
<name>A0AAN8U8X2_SOLBU</name>
<dbReference type="Proteomes" id="UP001371456">
    <property type="component" value="Unassembled WGS sequence"/>
</dbReference>
<proteinExistence type="predicted"/>
<accession>A0AAN8U8X2</accession>
<dbReference type="PANTHER" id="PTHR48258">
    <property type="entry name" value="DUF4218 DOMAIN-CONTAINING PROTEIN-RELATED"/>
    <property type="match status" value="1"/>
</dbReference>
<evidence type="ECO:0000313" key="2">
    <source>
        <dbReference type="Proteomes" id="UP001371456"/>
    </source>
</evidence>
<dbReference type="EMBL" id="JBANQN010000001">
    <property type="protein sequence ID" value="KAK6803328.1"/>
    <property type="molecule type" value="Genomic_DNA"/>
</dbReference>
<sequence length="295" mass="34392">MGRWSNASFTMLLKMLKEELLPNGANLPNSYYEAKKIRLMLVLMIRCYTGRRIAYSILANQPGKTVGAKDPCELESYELEQGHLYILNNCDEVLPYIKEFAQTHENAQHLSAVDWSRQFIEWFKDRVAQLHKRDDSQIMEDLLSLSRGPTKYSTRSNGYVVNGYRFHVEDYDTRKGLEKRTRSLSSSLGISKYEVRSFIKSADFDNQYMETPSKCTKLGSNMSSNQEMQKMKKIVLEKEDMQTNVSLPLYVIQVMNHSQTTEKCSSNPTKHKFESVDMNDHRDHILGWMNRLWNK</sequence>
<comment type="caution">
    <text evidence="1">The sequence shown here is derived from an EMBL/GenBank/DDBJ whole genome shotgun (WGS) entry which is preliminary data.</text>
</comment>
<gene>
    <name evidence="1" type="ORF">RDI58_001112</name>
</gene>
<dbReference type="PANTHER" id="PTHR48258:SF11">
    <property type="entry name" value="TDCA1-ORF2 PROTEIN"/>
    <property type="match status" value="1"/>
</dbReference>
<reference evidence="1 2" key="1">
    <citation type="submission" date="2024-02" db="EMBL/GenBank/DDBJ databases">
        <title>de novo genome assembly of Solanum bulbocastanum strain 11H21.</title>
        <authorList>
            <person name="Hosaka A.J."/>
        </authorList>
    </citation>
    <scope>NUCLEOTIDE SEQUENCE [LARGE SCALE GENOMIC DNA]</scope>
    <source>
        <tissue evidence="1">Young leaves</tissue>
    </source>
</reference>
<dbReference type="AlphaFoldDB" id="A0AAN8U8X2"/>
<organism evidence="1 2">
    <name type="scientific">Solanum bulbocastanum</name>
    <name type="common">Wild potato</name>
    <dbReference type="NCBI Taxonomy" id="147425"/>
    <lineage>
        <taxon>Eukaryota</taxon>
        <taxon>Viridiplantae</taxon>
        <taxon>Streptophyta</taxon>
        <taxon>Embryophyta</taxon>
        <taxon>Tracheophyta</taxon>
        <taxon>Spermatophyta</taxon>
        <taxon>Magnoliopsida</taxon>
        <taxon>eudicotyledons</taxon>
        <taxon>Gunneridae</taxon>
        <taxon>Pentapetalae</taxon>
        <taxon>asterids</taxon>
        <taxon>lamiids</taxon>
        <taxon>Solanales</taxon>
        <taxon>Solanaceae</taxon>
        <taxon>Solanoideae</taxon>
        <taxon>Solaneae</taxon>
        <taxon>Solanum</taxon>
    </lineage>
</organism>